<sequence>MSNDRIVEGGLNAETGEITERELTEEEIVALPQLEETPINE</sequence>
<organism evidence="1">
    <name type="scientific">uncultured Caudovirales phage</name>
    <dbReference type="NCBI Taxonomy" id="2100421"/>
    <lineage>
        <taxon>Viruses</taxon>
        <taxon>Duplodnaviria</taxon>
        <taxon>Heunggongvirae</taxon>
        <taxon>Uroviricota</taxon>
        <taxon>Caudoviricetes</taxon>
        <taxon>Peduoviridae</taxon>
        <taxon>Maltschvirus</taxon>
        <taxon>Maltschvirus maltsch</taxon>
    </lineage>
</organism>
<proteinExistence type="predicted"/>
<accession>A0A6J7WLV4</accession>
<dbReference type="EMBL" id="LR798274">
    <property type="protein sequence ID" value="CAB5219069.1"/>
    <property type="molecule type" value="Genomic_DNA"/>
</dbReference>
<evidence type="ECO:0000313" key="1">
    <source>
        <dbReference type="EMBL" id="CAB5219069.1"/>
    </source>
</evidence>
<reference evidence="1" key="1">
    <citation type="submission" date="2020-05" db="EMBL/GenBank/DDBJ databases">
        <authorList>
            <person name="Chiriac C."/>
            <person name="Salcher M."/>
            <person name="Ghai R."/>
            <person name="Kavagutti S V."/>
        </authorList>
    </citation>
    <scope>NUCLEOTIDE SEQUENCE</scope>
</reference>
<gene>
    <name evidence="1" type="ORF">UFOVP227_25</name>
</gene>
<name>A0A6J7WLV4_9CAUD</name>
<protein>
    <submittedName>
        <fullName evidence="1">Uncharacterized protein</fullName>
    </submittedName>
</protein>